<evidence type="ECO:0000256" key="5">
    <source>
        <dbReference type="ARBA" id="ARBA00022705"/>
    </source>
</evidence>
<dbReference type="Gene3D" id="2.40.50.140">
    <property type="entry name" value="Nucleic acid-binding proteins"/>
    <property type="match status" value="1"/>
</dbReference>
<evidence type="ECO:0000256" key="13">
    <source>
        <dbReference type="ARBA" id="ARBA00023125"/>
    </source>
</evidence>
<comment type="catalytic activity">
    <reaction evidence="16">
        <text>ATP + H2O = ADP + phosphate + H(+)</text>
        <dbReference type="Rhea" id="RHEA:13065"/>
        <dbReference type="ChEBI" id="CHEBI:15377"/>
        <dbReference type="ChEBI" id="CHEBI:15378"/>
        <dbReference type="ChEBI" id="CHEBI:30616"/>
        <dbReference type="ChEBI" id="CHEBI:43474"/>
        <dbReference type="ChEBI" id="CHEBI:456216"/>
        <dbReference type="EC" id="3.6.4.12"/>
    </reaction>
</comment>
<dbReference type="CDD" id="cd17753">
    <property type="entry name" value="MCM2"/>
    <property type="match status" value="1"/>
</dbReference>
<dbReference type="GO" id="GO:0003697">
    <property type="term" value="F:single-stranded DNA binding"/>
    <property type="evidence" value="ECO:0007669"/>
    <property type="project" value="TreeGrafter"/>
</dbReference>
<keyword evidence="15" id="KW-0131">Cell cycle</keyword>
<dbReference type="OrthoDB" id="844at2759"/>
<evidence type="ECO:0000256" key="4">
    <source>
        <dbReference type="ARBA" id="ARBA00018925"/>
    </source>
</evidence>
<keyword evidence="22" id="KW-1185">Reference proteome</keyword>
<dbReference type="EMBL" id="AGVY01000124">
    <property type="protein sequence ID" value="EHN03735.1"/>
    <property type="molecule type" value="Genomic_DNA"/>
</dbReference>
<dbReference type="FunFam" id="3.30.1640.10:FF:000003">
    <property type="entry name" value="DNA helicase"/>
    <property type="match status" value="1"/>
</dbReference>
<evidence type="ECO:0000256" key="3">
    <source>
        <dbReference type="ARBA" id="ARBA00012551"/>
    </source>
</evidence>
<sequence length="868" mass="98535">MSDNRRRRREEDDSDSENELPPSSPQQPFRRGMDPVSSPIGSPDMINPEGDDNEVDDMPDIDEVEEGMNEVDLMGDDMYEDYAADQNRDRYDPGQVDDRIQQELSLSERRRIDAQLNERDRLLRNVAYIDDEDDEQEGAAQLDEMGLPVQRRRRRRQYEDLENSDDDLLSDMEIDPLREELTLESLSNVKANSYSEWITQPNVSRTIARELKSFLLEYTDETGRSVYGARIRTLGEMNSESLEVNYRHLAESKAILALFLAKCPEEMLKIFDIVAMEATELHYPDYARIHSEIHVRISDFPTIYSLRELRESNLTSLVRVTGVVTRRTGVFPQLKYVKFNCLKCGSILGPFFQDSNEEIRISFCTNCKSKGPFRVNGEKTVYRNYQRVTLQEAPGTVPPGRLPRHREVILLADLVDVSKPGEEVEVTGIYKNNYDGNLNAKNGFPVFATVIEANSVKRREGNAANEGEEGLDVFSWSEEEEREFRKISRDRGIIDKIISSMAPSIYGHRDIKTAVACSLFGGVPKNVNGKHSIRGDINVLLLGDPGTAKSQILKYVEKTAHRAVFATGQGASAVGLTASVRKDPITKEWTLEGGALVLADKGVCLIDEFDKMNDQDRTSIHEAMEQQSISISKAGIVTTLQARCSIIAAANPNGGRYNSTLPLAQNVGLTEPILSRFDILCVVRDLVDEEADQRLATFVVDSHVRSHPENDEDEENEAPKDNGESAIEQGEDEINEQLTARQRRLQRQRKKEEEISPISQELLMKYIHYARTKIYPKLHQMDMDKISRVYADLRRESISTGSFPITVRHLESILRIAESFAKMRLSEFVSSYDLDRSIKVVVDSFVDAQKVSVRRQLRRSFAIYTLGH</sequence>
<comment type="caution">
    <text evidence="21">The sequence shown here is derived from an EMBL/GenBank/DDBJ whole genome shotgun (WGS) entry which is preliminary data.</text>
</comment>
<proteinExistence type="inferred from homology"/>
<keyword evidence="5" id="KW-0235">DNA replication</keyword>
<dbReference type="EC" id="3.6.4.12" evidence="3"/>
<dbReference type="InterPro" id="IPR033762">
    <property type="entry name" value="MCM_OB"/>
</dbReference>
<dbReference type="PRINTS" id="PR01657">
    <property type="entry name" value="MCMFAMILY"/>
</dbReference>
<feature type="compositionally biased region" description="Acidic residues" evidence="19">
    <location>
        <begin position="49"/>
        <end position="65"/>
    </location>
</feature>
<dbReference type="Gene3D" id="3.40.50.300">
    <property type="entry name" value="P-loop containing nucleotide triphosphate hydrolases"/>
    <property type="match status" value="1"/>
</dbReference>
<keyword evidence="6" id="KW-0479">Metal-binding</keyword>
<dbReference type="Gene3D" id="2.20.28.10">
    <property type="match status" value="1"/>
</dbReference>
<organism evidence="21 22">
    <name type="scientific">Saccharomyces cerevisiae x Saccharomyces kudriavzevii (strain VIN7)</name>
    <name type="common">Yeast</name>
    <dbReference type="NCBI Taxonomy" id="1095631"/>
    <lineage>
        <taxon>Eukaryota</taxon>
        <taxon>Fungi</taxon>
        <taxon>Dikarya</taxon>
        <taxon>Ascomycota</taxon>
        <taxon>Saccharomycotina</taxon>
        <taxon>Saccharomycetes</taxon>
        <taxon>Saccharomycetales</taxon>
        <taxon>Saccharomycetaceae</taxon>
        <taxon>Saccharomyces</taxon>
    </lineage>
</organism>
<dbReference type="Gene3D" id="3.30.1640.10">
    <property type="entry name" value="mini-chromosome maintenance (MCM) complex, chain A, domain 1"/>
    <property type="match status" value="1"/>
</dbReference>
<protein>
    <recommendedName>
        <fullName evidence="4">DNA replication licensing factor MCM2</fullName>
        <ecNumber evidence="3">3.6.4.12</ecNumber>
    </recommendedName>
    <alternativeName>
        <fullName evidence="17">DNA replication licensing factor mcm2</fullName>
    </alternativeName>
    <alternativeName>
        <fullName evidence="18">Minichromosome maintenance protein 2</fullName>
    </alternativeName>
</protein>
<dbReference type="Proteomes" id="UP000009009">
    <property type="component" value="Unassembled WGS sequence"/>
</dbReference>
<dbReference type="InterPro" id="IPR008045">
    <property type="entry name" value="MCM2"/>
</dbReference>
<dbReference type="Pfam" id="PF00493">
    <property type="entry name" value="MCM"/>
    <property type="match status" value="1"/>
</dbReference>
<accession>H0GR28</accession>
<evidence type="ECO:0000256" key="19">
    <source>
        <dbReference type="SAM" id="MobiDB-lite"/>
    </source>
</evidence>
<dbReference type="InterPro" id="IPR012340">
    <property type="entry name" value="NA-bd_OB-fold"/>
</dbReference>
<dbReference type="InterPro" id="IPR041562">
    <property type="entry name" value="MCM_lid"/>
</dbReference>
<dbReference type="GO" id="GO:0042555">
    <property type="term" value="C:MCM complex"/>
    <property type="evidence" value="ECO:0007669"/>
    <property type="project" value="InterPro"/>
</dbReference>
<dbReference type="GO" id="GO:0005524">
    <property type="term" value="F:ATP binding"/>
    <property type="evidence" value="ECO:0007669"/>
    <property type="project" value="UniProtKB-KW"/>
</dbReference>
<evidence type="ECO:0000256" key="7">
    <source>
        <dbReference type="ARBA" id="ARBA00022741"/>
    </source>
</evidence>
<gene>
    <name evidence="21" type="ORF">VIN7_5505</name>
</gene>
<dbReference type="Pfam" id="PF14551">
    <property type="entry name" value="MCM_N"/>
    <property type="match status" value="1"/>
</dbReference>
<evidence type="ECO:0000313" key="22">
    <source>
        <dbReference type="Proteomes" id="UP000009009"/>
    </source>
</evidence>
<dbReference type="GO" id="GO:0005656">
    <property type="term" value="C:nuclear pre-replicative complex"/>
    <property type="evidence" value="ECO:0007669"/>
    <property type="project" value="UniProtKB-ARBA"/>
</dbReference>
<evidence type="ECO:0000256" key="10">
    <source>
        <dbReference type="ARBA" id="ARBA00022806"/>
    </source>
</evidence>
<dbReference type="GO" id="GO:0043138">
    <property type="term" value="F:3'-5' DNA helicase activity"/>
    <property type="evidence" value="ECO:0007669"/>
    <property type="project" value="TreeGrafter"/>
</dbReference>
<evidence type="ECO:0000256" key="14">
    <source>
        <dbReference type="ARBA" id="ARBA00023242"/>
    </source>
</evidence>
<dbReference type="InterPro" id="IPR031327">
    <property type="entry name" value="MCM"/>
</dbReference>
<keyword evidence="7" id="KW-0547">Nucleotide-binding</keyword>
<dbReference type="GO" id="GO:1902975">
    <property type="term" value="P:mitotic DNA replication initiation"/>
    <property type="evidence" value="ECO:0007669"/>
    <property type="project" value="TreeGrafter"/>
</dbReference>
<dbReference type="GO" id="GO:0006279">
    <property type="term" value="P:premeiotic DNA replication"/>
    <property type="evidence" value="ECO:0007669"/>
    <property type="project" value="UniProtKB-ARBA"/>
</dbReference>
<comment type="subcellular location">
    <subcellularLocation>
        <location evidence="1">Nucleus</location>
    </subcellularLocation>
</comment>
<evidence type="ECO:0000256" key="6">
    <source>
        <dbReference type="ARBA" id="ARBA00022723"/>
    </source>
</evidence>
<dbReference type="GO" id="GO:0017116">
    <property type="term" value="F:single-stranded DNA helicase activity"/>
    <property type="evidence" value="ECO:0007669"/>
    <property type="project" value="TreeGrafter"/>
</dbReference>
<keyword evidence="11" id="KW-0862">Zinc</keyword>
<evidence type="ECO:0000259" key="20">
    <source>
        <dbReference type="PROSITE" id="PS50051"/>
    </source>
</evidence>
<feature type="region of interest" description="Disordered" evidence="19">
    <location>
        <begin position="703"/>
        <end position="725"/>
    </location>
</feature>
<dbReference type="GO" id="GO:0003682">
    <property type="term" value="F:chromatin binding"/>
    <property type="evidence" value="ECO:0007669"/>
    <property type="project" value="UniProtKB-ARBA"/>
</dbReference>
<feature type="region of interest" description="Disordered" evidence="19">
    <location>
        <begin position="1"/>
        <end position="65"/>
    </location>
</feature>
<keyword evidence="12" id="KW-0067">ATP-binding</keyword>
<keyword evidence="8" id="KW-0863">Zinc-finger</keyword>
<evidence type="ECO:0000256" key="15">
    <source>
        <dbReference type="ARBA" id="ARBA00023306"/>
    </source>
</evidence>
<dbReference type="PROSITE" id="PS50051">
    <property type="entry name" value="MCM_2"/>
    <property type="match status" value="1"/>
</dbReference>
<feature type="domain" description="MCM C-terminal AAA(+) ATPase" evidence="20">
    <location>
        <begin position="493"/>
        <end position="699"/>
    </location>
</feature>
<keyword evidence="14" id="KW-0539">Nucleus</keyword>
<dbReference type="PANTHER" id="PTHR11630">
    <property type="entry name" value="DNA REPLICATION LICENSING FACTOR MCM FAMILY MEMBER"/>
    <property type="match status" value="1"/>
</dbReference>
<evidence type="ECO:0000256" key="11">
    <source>
        <dbReference type="ARBA" id="ARBA00022833"/>
    </source>
</evidence>
<evidence type="ECO:0000256" key="1">
    <source>
        <dbReference type="ARBA" id="ARBA00004123"/>
    </source>
</evidence>
<evidence type="ECO:0000256" key="9">
    <source>
        <dbReference type="ARBA" id="ARBA00022801"/>
    </source>
</evidence>
<dbReference type="AlphaFoldDB" id="H0GR28"/>
<dbReference type="InterPro" id="IPR001208">
    <property type="entry name" value="MCM_dom"/>
</dbReference>
<keyword evidence="10" id="KW-0347">Helicase</keyword>
<comment type="similarity">
    <text evidence="2">Belongs to the MCM family.</text>
</comment>
<dbReference type="HOGENOM" id="CLU_000995_0_1_1"/>
<evidence type="ECO:0000256" key="17">
    <source>
        <dbReference type="ARBA" id="ARBA00074927"/>
    </source>
</evidence>
<dbReference type="FunFam" id="2.20.28.10:FF:000002">
    <property type="entry name" value="DNA helicase"/>
    <property type="match status" value="1"/>
</dbReference>
<dbReference type="GO" id="GO:0006267">
    <property type="term" value="P:pre-replicative complex assembly involved in nuclear cell cycle DNA replication"/>
    <property type="evidence" value="ECO:0007669"/>
    <property type="project" value="UniProtKB-ARBA"/>
</dbReference>
<dbReference type="GO" id="GO:0003688">
    <property type="term" value="F:DNA replication origin binding"/>
    <property type="evidence" value="ECO:0007669"/>
    <property type="project" value="UniProtKB-ARBA"/>
</dbReference>
<dbReference type="GO" id="GO:0071162">
    <property type="term" value="C:CMG complex"/>
    <property type="evidence" value="ECO:0007669"/>
    <property type="project" value="UniProtKB-ARBA"/>
</dbReference>
<dbReference type="SMART" id="SM00350">
    <property type="entry name" value="MCM"/>
    <property type="match status" value="1"/>
</dbReference>
<dbReference type="GO" id="GO:0043596">
    <property type="term" value="C:nuclear replication fork"/>
    <property type="evidence" value="ECO:0007669"/>
    <property type="project" value="UniProtKB-ARBA"/>
</dbReference>
<dbReference type="PRINTS" id="PR01658">
    <property type="entry name" value="MCMPROTEIN2"/>
</dbReference>
<dbReference type="GO" id="GO:0008270">
    <property type="term" value="F:zinc ion binding"/>
    <property type="evidence" value="ECO:0007669"/>
    <property type="project" value="UniProtKB-KW"/>
</dbReference>
<evidence type="ECO:0000256" key="12">
    <source>
        <dbReference type="ARBA" id="ARBA00022840"/>
    </source>
</evidence>
<dbReference type="PANTHER" id="PTHR11630:SF44">
    <property type="entry name" value="DNA REPLICATION LICENSING FACTOR MCM2"/>
    <property type="match status" value="1"/>
</dbReference>
<dbReference type="Pfam" id="PF12619">
    <property type="entry name" value="MCM2_N"/>
    <property type="match status" value="1"/>
</dbReference>
<dbReference type="SUPFAM" id="SSF50249">
    <property type="entry name" value="Nucleic acid-binding proteins"/>
    <property type="match status" value="1"/>
</dbReference>
<dbReference type="InterPro" id="IPR027417">
    <property type="entry name" value="P-loop_NTPase"/>
</dbReference>
<evidence type="ECO:0000256" key="8">
    <source>
        <dbReference type="ARBA" id="ARBA00022771"/>
    </source>
</evidence>
<dbReference type="FunFam" id="3.40.50.300:FF:000138">
    <property type="entry name" value="DNA helicase"/>
    <property type="match status" value="1"/>
</dbReference>
<evidence type="ECO:0000256" key="2">
    <source>
        <dbReference type="ARBA" id="ARBA00008010"/>
    </source>
</evidence>
<evidence type="ECO:0000256" key="18">
    <source>
        <dbReference type="ARBA" id="ARBA00078186"/>
    </source>
</evidence>
<keyword evidence="13" id="KW-0238">DNA-binding</keyword>
<dbReference type="PROSITE" id="PS00847">
    <property type="entry name" value="MCM_1"/>
    <property type="match status" value="1"/>
</dbReference>
<dbReference type="SUPFAM" id="SSF52540">
    <property type="entry name" value="P-loop containing nucleoside triphosphate hydrolases"/>
    <property type="match status" value="1"/>
</dbReference>
<dbReference type="GO" id="GO:0000727">
    <property type="term" value="P:double-strand break repair via break-induced replication"/>
    <property type="evidence" value="ECO:0007669"/>
    <property type="project" value="UniProtKB-ARBA"/>
</dbReference>
<dbReference type="Pfam" id="PF17855">
    <property type="entry name" value="MCM_lid"/>
    <property type="match status" value="1"/>
</dbReference>
<dbReference type="Pfam" id="PF17207">
    <property type="entry name" value="MCM_OB"/>
    <property type="match status" value="1"/>
</dbReference>
<keyword evidence="9" id="KW-0378">Hydrolase</keyword>
<dbReference type="InterPro" id="IPR027925">
    <property type="entry name" value="MCM_N"/>
</dbReference>
<evidence type="ECO:0000313" key="21">
    <source>
        <dbReference type="EMBL" id="EHN03735.1"/>
    </source>
</evidence>
<dbReference type="PhylomeDB" id="H0GR28"/>
<dbReference type="InterPro" id="IPR018525">
    <property type="entry name" value="MCM_CS"/>
</dbReference>
<evidence type="ECO:0000256" key="16">
    <source>
        <dbReference type="ARBA" id="ARBA00047995"/>
    </source>
</evidence>
<name>H0GR28_SACCK</name>
<reference evidence="21 22" key="1">
    <citation type="journal article" date="2012" name="FEMS Yeast Res.">
        <title>The genome sequence of the wine yeast VIN7 reveals an allotriploid hybrid genome with Saccharomyces cerevisiae and Saccharomyces kudriavzevii origins.</title>
        <authorList>
            <person name="Borneman A.R."/>
            <person name="Desany B.A."/>
            <person name="Riches D."/>
            <person name="Affourtit J.P."/>
            <person name="Forgan A.H."/>
            <person name="Pretorius I.S."/>
            <person name="Egholm M."/>
            <person name="Chambers P.J."/>
        </authorList>
    </citation>
    <scope>NUCLEOTIDE SEQUENCE [LARGE SCALE GENOMIC DNA]</scope>
    <source>
        <strain evidence="21 22">VIN7</strain>
    </source>
</reference>
<dbReference type="GO" id="GO:0016887">
    <property type="term" value="F:ATP hydrolysis activity"/>
    <property type="evidence" value="ECO:0007669"/>
    <property type="project" value="RHEA"/>
</dbReference>